<dbReference type="InterPro" id="IPR036380">
    <property type="entry name" value="Isochorismatase-like_sf"/>
</dbReference>
<feature type="compositionally biased region" description="Pro residues" evidence="2">
    <location>
        <begin position="398"/>
        <end position="409"/>
    </location>
</feature>
<keyword evidence="5" id="KW-1185">Reference proteome</keyword>
<dbReference type="AlphaFoldDB" id="A0AA39ZF56"/>
<dbReference type="PROSITE" id="PS51471">
    <property type="entry name" value="FE2OG_OXY"/>
    <property type="match status" value="1"/>
</dbReference>
<dbReference type="InterPro" id="IPR005123">
    <property type="entry name" value="Oxoglu/Fe-dep_dioxygenase_dom"/>
</dbReference>
<name>A0AA39ZF56_9PEZI</name>
<feature type="compositionally biased region" description="Basic and acidic residues" evidence="2">
    <location>
        <begin position="319"/>
        <end position="338"/>
    </location>
</feature>
<feature type="compositionally biased region" description="Basic residues" evidence="2">
    <location>
        <begin position="377"/>
        <end position="387"/>
    </location>
</feature>
<accession>A0AA39ZF56</accession>
<proteinExistence type="inferred from homology"/>
<feature type="region of interest" description="Disordered" evidence="2">
    <location>
        <begin position="89"/>
        <end position="112"/>
    </location>
</feature>
<dbReference type="PANTHER" id="PTHR31212">
    <property type="entry name" value="ALPHA-KETOGLUTARATE-DEPENDENT DIOXYGENASE ALKB HOMOLOG 3"/>
    <property type="match status" value="1"/>
</dbReference>
<dbReference type="Pfam" id="PF24470">
    <property type="entry name" value="Thiored_Isochorism"/>
    <property type="match status" value="1"/>
</dbReference>
<feature type="compositionally biased region" description="Basic and acidic residues" evidence="2">
    <location>
        <begin position="442"/>
        <end position="451"/>
    </location>
</feature>
<dbReference type="GO" id="GO:0006307">
    <property type="term" value="P:DNA alkylation repair"/>
    <property type="evidence" value="ECO:0007669"/>
    <property type="project" value="InterPro"/>
</dbReference>
<evidence type="ECO:0000313" key="4">
    <source>
        <dbReference type="EMBL" id="KAK0669882.1"/>
    </source>
</evidence>
<dbReference type="Pfam" id="PF13532">
    <property type="entry name" value="2OG-FeII_Oxy_2"/>
    <property type="match status" value="1"/>
</dbReference>
<evidence type="ECO:0000313" key="5">
    <source>
        <dbReference type="Proteomes" id="UP001174997"/>
    </source>
</evidence>
<dbReference type="SUPFAM" id="SSF51197">
    <property type="entry name" value="Clavaminate synthase-like"/>
    <property type="match status" value="1"/>
</dbReference>
<dbReference type="InterPro" id="IPR037151">
    <property type="entry name" value="AlkB-like_sf"/>
</dbReference>
<dbReference type="Proteomes" id="UP001174997">
    <property type="component" value="Unassembled WGS sequence"/>
</dbReference>
<dbReference type="GO" id="GO:0051213">
    <property type="term" value="F:dioxygenase activity"/>
    <property type="evidence" value="ECO:0007669"/>
    <property type="project" value="InterPro"/>
</dbReference>
<protein>
    <recommendedName>
        <fullName evidence="3">Fe2OG dioxygenase domain-containing protein</fullName>
    </recommendedName>
</protein>
<dbReference type="EMBL" id="JAULSY010000038">
    <property type="protein sequence ID" value="KAK0669882.1"/>
    <property type="molecule type" value="Genomic_DNA"/>
</dbReference>
<dbReference type="Pfam" id="PF00857">
    <property type="entry name" value="Isochorismatase"/>
    <property type="match status" value="1"/>
</dbReference>
<dbReference type="InterPro" id="IPR032854">
    <property type="entry name" value="ALKBH3"/>
</dbReference>
<dbReference type="SUPFAM" id="SSF52499">
    <property type="entry name" value="Isochorismatase-like hydrolases"/>
    <property type="match status" value="1"/>
</dbReference>
<dbReference type="Gene3D" id="3.40.50.850">
    <property type="entry name" value="Isochorismatase-like"/>
    <property type="match status" value="1"/>
</dbReference>
<sequence>MRPAFPINPAAIPAIRTRKALLVVDLQNDFISPDGALPVSEPEDFVKRSLELVKAFRDSGAGDVVWVRSEFERHRSLSAEGEQIITASMPIRPPRPGNARGRPPASREHDGAAMEADEEAFLSNGGSPKKPCVRKGTQGAELIAEAQGAVDATRDIVFTKTHYSAFASSQQELVQTLRRRFVTGLYVCGALTNISIYATALDAGRHGYEMTIVEDCCGFRNQLRHFNAVKQLVQLTGSEVVNASAVMEELQPPPTAESRSSGLSPAISKMQLNRPSGSSVAPPKDKAPGPTSVSASTSAKTAPAPPDRDTSGPSTADAVRQRPSKDIHPTEQHKHTPLEADSDSSPSDNQDESPSSPKGPTRAPGAPITKSENATRVRTHARLRLRHSSSDKSSASPPTSPPKADPSPPVVKDSTEKKADHPDEQRAKRTKIEVDSSDADSMEDRKQDDSPKIQPDAEVEKITQQLSDSKIEVDSDFERNSKEPGSPKIEVDSDAESVNTKLTSTVSEPYCEGDTHVITNVLPPTLAADAFERLLKEVSWAGMSHMGGEVPRRIAVQGEVDKDGNMPVYRHPADESPPLLPFSPTVLQIKTEIEKHLGHPLNHVLIQHYRGGNDYISEHSDKTLDIVPNSFIANLSLGAERTMVFRTKRPPKHHHLPAAPPDQQEEEQENSPAAKAKRQIQRCPLPHNSLLRMGLSTNKHWLHAIRPDKRPAPSKSAPELSHSGHRISLTFRHIGTYLDPSQTLIWGQGSPGKTPADARPVLNGQTPQAVQLLRAFSAENNDPFFRPEEAYGAGFTVLHMGTPKRFCLGGDAVADASVLLALGELGVGCAKGSVALTGVTGGRFEDNDPDRGVVEGWGPVLRYLDAVYGAGRRYDQFSPGQVARRLGLLERAVAGFGEGVWRPIREGLSGGGGSKLSAEGPGMGKVKKVMTVLLWEELEFWEGEVRASAEKGKGAGKGLFVLGGETPSPVDFALWPVLHDIVRVCGEEVFAVSFGKKSKATADGEEEVRQVYLKKYYEGIKQRAGVKERVLGLWERESS</sequence>
<gene>
    <name evidence="4" type="ORF">QBC41DRAFT_100902</name>
</gene>
<dbReference type="Gene3D" id="2.60.120.590">
    <property type="entry name" value="Alpha-ketoglutarate-dependent dioxygenase AlkB-like"/>
    <property type="match status" value="1"/>
</dbReference>
<dbReference type="InterPro" id="IPR027450">
    <property type="entry name" value="AlkB-like"/>
</dbReference>
<dbReference type="PANTHER" id="PTHR31212:SF5">
    <property type="entry name" value="ISOCHORISMATASE FAMILY PROTEIN FAMILY (AFU_ORTHOLOGUE AFUA_3G14500)"/>
    <property type="match status" value="1"/>
</dbReference>
<evidence type="ECO:0000256" key="1">
    <source>
        <dbReference type="ARBA" id="ARBA00006336"/>
    </source>
</evidence>
<evidence type="ECO:0000256" key="2">
    <source>
        <dbReference type="SAM" id="MobiDB-lite"/>
    </source>
</evidence>
<feature type="compositionally biased region" description="Basic and acidic residues" evidence="2">
    <location>
        <begin position="413"/>
        <end position="434"/>
    </location>
</feature>
<dbReference type="InterPro" id="IPR057088">
    <property type="entry name" value="GLRG_09195_Thiored"/>
</dbReference>
<feature type="domain" description="Fe2OG dioxygenase" evidence="3">
    <location>
        <begin position="600"/>
        <end position="735"/>
    </location>
</feature>
<reference evidence="4" key="1">
    <citation type="submission" date="2023-06" db="EMBL/GenBank/DDBJ databases">
        <title>Genome-scale phylogeny and comparative genomics of the fungal order Sordariales.</title>
        <authorList>
            <consortium name="Lawrence Berkeley National Laboratory"/>
            <person name="Hensen N."/>
            <person name="Bonometti L."/>
            <person name="Westerberg I."/>
            <person name="Brannstrom I.O."/>
            <person name="Guillou S."/>
            <person name="Cros-Aarteil S."/>
            <person name="Calhoun S."/>
            <person name="Haridas S."/>
            <person name="Kuo A."/>
            <person name="Mondo S."/>
            <person name="Pangilinan J."/>
            <person name="Riley R."/>
            <person name="Labutti K."/>
            <person name="Andreopoulos B."/>
            <person name="Lipzen A."/>
            <person name="Chen C."/>
            <person name="Yanf M."/>
            <person name="Daum C."/>
            <person name="Ng V."/>
            <person name="Clum A."/>
            <person name="Steindorff A."/>
            <person name="Ohm R."/>
            <person name="Martin F."/>
            <person name="Silar P."/>
            <person name="Natvig D."/>
            <person name="Lalanne C."/>
            <person name="Gautier V."/>
            <person name="Ament-Velasquez S.L."/>
            <person name="Kruys A."/>
            <person name="Hutchinson M.I."/>
            <person name="Powell A.J."/>
            <person name="Barry K."/>
            <person name="Miller A.N."/>
            <person name="Grigoriev I.V."/>
            <person name="Debuchy R."/>
            <person name="Gladieux P."/>
            <person name="Thoren M.H."/>
            <person name="Johannesson H."/>
        </authorList>
    </citation>
    <scope>NUCLEOTIDE SEQUENCE</scope>
    <source>
        <strain evidence="4">CBS 307.81</strain>
    </source>
</reference>
<feature type="compositionally biased region" description="Polar residues" evidence="2">
    <location>
        <begin position="270"/>
        <end position="279"/>
    </location>
</feature>
<comment type="caution">
    <text evidence="4">The sequence shown here is derived from an EMBL/GenBank/DDBJ whole genome shotgun (WGS) entry which is preliminary data.</text>
</comment>
<feature type="compositionally biased region" description="Basic and acidic residues" evidence="2">
    <location>
        <begin position="469"/>
        <end position="482"/>
    </location>
</feature>
<dbReference type="CDD" id="cd00431">
    <property type="entry name" value="cysteine_hydrolases"/>
    <property type="match status" value="1"/>
</dbReference>
<organism evidence="4 5">
    <name type="scientific">Cercophora samala</name>
    <dbReference type="NCBI Taxonomy" id="330535"/>
    <lineage>
        <taxon>Eukaryota</taxon>
        <taxon>Fungi</taxon>
        <taxon>Dikarya</taxon>
        <taxon>Ascomycota</taxon>
        <taxon>Pezizomycotina</taxon>
        <taxon>Sordariomycetes</taxon>
        <taxon>Sordariomycetidae</taxon>
        <taxon>Sordariales</taxon>
        <taxon>Lasiosphaeriaceae</taxon>
        <taxon>Cercophora</taxon>
    </lineage>
</organism>
<feature type="region of interest" description="Disordered" evidence="2">
    <location>
        <begin position="648"/>
        <end position="679"/>
    </location>
</feature>
<feature type="region of interest" description="Disordered" evidence="2">
    <location>
        <begin position="268"/>
        <end position="497"/>
    </location>
</feature>
<comment type="similarity">
    <text evidence="1">Belongs to the isochorismatase family.</text>
</comment>
<feature type="compositionally biased region" description="Low complexity" evidence="2">
    <location>
        <begin position="290"/>
        <end position="302"/>
    </location>
</feature>
<feature type="compositionally biased region" description="Polar residues" evidence="2">
    <location>
        <begin position="343"/>
        <end position="358"/>
    </location>
</feature>
<evidence type="ECO:0000259" key="3">
    <source>
        <dbReference type="PROSITE" id="PS51471"/>
    </source>
</evidence>
<dbReference type="InterPro" id="IPR000868">
    <property type="entry name" value="Isochorismatase-like_dom"/>
</dbReference>